<dbReference type="InterPro" id="IPR036396">
    <property type="entry name" value="Cyt_P450_sf"/>
</dbReference>
<dbReference type="InterPro" id="IPR016169">
    <property type="entry name" value="FAD-bd_PCMH_sub2"/>
</dbReference>
<dbReference type="SUPFAM" id="SSF56176">
    <property type="entry name" value="FAD-binding/transporter-associated domain-like"/>
    <property type="match status" value="1"/>
</dbReference>
<gene>
    <name evidence="9" type="ORF">CNMCM8927_008549</name>
</gene>
<evidence type="ECO:0000256" key="3">
    <source>
        <dbReference type="ARBA" id="ARBA00022723"/>
    </source>
</evidence>
<keyword evidence="2" id="KW-0285">Flavoprotein</keyword>
<dbReference type="SUPFAM" id="SSF48264">
    <property type="entry name" value="Cytochrome P450"/>
    <property type="match status" value="1"/>
</dbReference>
<dbReference type="Gene3D" id="3.30.465.10">
    <property type="match status" value="1"/>
</dbReference>
<dbReference type="PRINTS" id="PR00463">
    <property type="entry name" value="EP450I"/>
</dbReference>
<dbReference type="PROSITE" id="PS00086">
    <property type="entry name" value="CYTOCHROME_P450"/>
    <property type="match status" value="1"/>
</dbReference>
<proteinExistence type="inferred from homology"/>
<comment type="similarity">
    <text evidence="1">Belongs to the oxygen-dependent FAD-linked oxidoreductase family.</text>
</comment>
<keyword evidence="5" id="KW-0560">Oxidoreductase</keyword>
<reference evidence="9" key="1">
    <citation type="journal article" date="2020" name="bioRxiv">
        <title>Genomic and phenotypic heterogeneity of clinical isolates of the human pathogens Aspergillus fumigatus, Aspergillus lentulus and Aspergillus fumigatiaffinis.</title>
        <authorList>
            <person name="dos Santos R.A.C."/>
            <person name="Steenwyk J.L."/>
            <person name="Rivero-Menendez O."/>
            <person name="Mead M.E."/>
            <person name="Silva L.P."/>
            <person name="Bastos R.W."/>
            <person name="Alastruey-Izquierdo A."/>
            <person name="Goldman G.H."/>
            <person name="Rokas A."/>
        </authorList>
    </citation>
    <scope>NUCLEOTIDE SEQUENCE</scope>
    <source>
        <strain evidence="9">CNM-CM8927</strain>
    </source>
</reference>
<evidence type="ECO:0000313" key="9">
    <source>
        <dbReference type="EMBL" id="KAF4203596.1"/>
    </source>
</evidence>
<evidence type="ECO:0000256" key="5">
    <source>
        <dbReference type="ARBA" id="ARBA00023002"/>
    </source>
</evidence>
<dbReference type="InterPro" id="IPR002401">
    <property type="entry name" value="Cyt_P450_E_grp-I"/>
</dbReference>
<dbReference type="PANTHER" id="PTHR42973">
    <property type="entry name" value="BINDING OXIDOREDUCTASE, PUTATIVE (AFU_ORTHOLOGUE AFUA_1G17690)-RELATED"/>
    <property type="match status" value="1"/>
</dbReference>
<dbReference type="Gene3D" id="1.10.630.10">
    <property type="entry name" value="Cytochrome P450"/>
    <property type="match status" value="1"/>
</dbReference>
<dbReference type="Proteomes" id="UP000649114">
    <property type="component" value="Unassembled WGS sequence"/>
</dbReference>
<dbReference type="GO" id="GO:0004497">
    <property type="term" value="F:monooxygenase activity"/>
    <property type="evidence" value="ECO:0007669"/>
    <property type="project" value="InterPro"/>
</dbReference>
<dbReference type="GO" id="GO:0044283">
    <property type="term" value="P:small molecule biosynthetic process"/>
    <property type="evidence" value="ECO:0007669"/>
    <property type="project" value="UniProtKB-ARBA"/>
</dbReference>
<dbReference type="GO" id="GO:0016705">
    <property type="term" value="F:oxidoreductase activity, acting on paired donors, with incorporation or reduction of molecular oxygen"/>
    <property type="evidence" value="ECO:0007669"/>
    <property type="project" value="InterPro"/>
</dbReference>
<keyword evidence="6 7" id="KW-0408">Iron</keyword>
<dbReference type="InterPro" id="IPR050416">
    <property type="entry name" value="FAD-linked_Oxidoreductase"/>
</dbReference>
<dbReference type="Gene3D" id="3.30.43.10">
    <property type="entry name" value="Uridine Diphospho-n-acetylenolpyruvylglucosamine Reductase, domain 2"/>
    <property type="match status" value="1"/>
</dbReference>
<dbReference type="InterPro" id="IPR016166">
    <property type="entry name" value="FAD-bd_PCMH"/>
</dbReference>
<dbReference type="CDD" id="cd20615">
    <property type="entry name" value="CYP_GliC-like"/>
    <property type="match status" value="1"/>
</dbReference>
<comment type="cofactor">
    <cofactor evidence="7">
        <name>heme</name>
        <dbReference type="ChEBI" id="CHEBI:30413"/>
    </cofactor>
</comment>
<protein>
    <recommendedName>
        <fullName evidence="8">FAD-binding PCMH-type domain-containing protein</fullName>
    </recommendedName>
</protein>
<organism evidence="9 10">
    <name type="scientific">Aspergillus lentulus</name>
    <dbReference type="NCBI Taxonomy" id="293939"/>
    <lineage>
        <taxon>Eukaryota</taxon>
        <taxon>Fungi</taxon>
        <taxon>Dikarya</taxon>
        <taxon>Ascomycota</taxon>
        <taxon>Pezizomycotina</taxon>
        <taxon>Eurotiomycetes</taxon>
        <taxon>Eurotiomycetidae</taxon>
        <taxon>Eurotiales</taxon>
        <taxon>Aspergillaceae</taxon>
        <taxon>Aspergillus</taxon>
        <taxon>Aspergillus subgen. Fumigati</taxon>
    </lineage>
</organism>
<evidence type="ECO:0000256" key="2">
    <source>
        <dbReference type="ARBA" id="ARBA00022630"/>
    </source>
</evidence>
<comment type="caution">
    <text evidence="9">The sequence shown here is derived from an EMBL/GenBank/DDBJ whole genome shotgun (WGS) entry which is preliminary data.</text>
</comment>
<dbReference type="Gene3D" id="1.10.510.10">
    <property type="entry name" value="Transferase(Phosphotransferase) domain 1"/>
    <property type="match status" value="1"/>
</dbReference>
<reference evidence="9" key="2">
    <citation type="submission" date="2020-04" db="EMBL/GenBank/DDBJ databases">
        <authorList>
            <person name="Santos R.A.C."/>
            <person name="Steenwyk J.L."/>
            <person name="Rivero-Menendez O."/>
            <person name="Mead M.E."/>
            <person name="Silva L.P."/>
            <person name="Bastos R.W."/>
            <person name="Alastruey-Izquierdo A."/>
            <person name="Goldman G.H."/>
            <person name="Rokas A."/>
        </authorList>
    </citation>
    <scope>NUCLEOTIDE SEQUENCE</scope>
    <source>
        <strain evidence="9">CNM-CM8927</strain>
    </source>
</reference>
<evidence type="ECO:0000256" key="4">
    <source>
        <dbReference type="ARBA" id="ARBA00022827"/>
    </source>
</evidence>
<feature type="domain" description="FAD-binding PCMH-type" evidence="8">
    <location>
        <begin position="1101"/>
        <end position="1275"/>
    </location>
</feature>
<keyword evidence="4" id="KW-0274">FAD</keyword>
<dbReference type="InterPro" id="IPR011009">
    <property type="entry name" value="Kinase-like_dom_sf"/>
</dbReference>
<dbReference type="SUPFAM" id="SSF56112">
    <property type="entry name" value="Protein kinase-like (PK-like)"/>
    <property type="match status" value="1"/>
</dbReference>
<dbReference type="EMBL" id="JAAAPU010000076">
    <property type="protein sequence ID" value="KAF4203596.1"/>
    <property type="molecule type" value="Genomic_DNA"/>
</dbReference>
<dbReference type="InterPro" id="IPR036318">
    <property type="entry name" value="FAD-bd_PCMH-like_sf"/>
</dbReference>
<evidence type="ECO:0000256" key="6">
    <source>
        <dbReference type="ARBA" id="ARBA00023004"/>
    </source>
</evidence>
<dbReference type="FunFam" id="3.40.462.20:FF:000004">
    <property type="entry name" value="FAD binding domain protein"/>
    <property type="match status" value="1"/>
</dbReference>
<keyword evidence="7" id="KW-0349">Heme</keyword>
<dbReference type="GO" id="GO:0005506">
    <property type="term" value="F:iron ion binding"/>
    <property type="evidence" value="ECO:0007669"/>
    <property type="project" value="InterPro"/>
</dbReference>
<keyword evidence="3 7" id="KW-0479">Metal-binding</keyword>
<dbReference type="InterPro" id="IPR006094">
    <property type="entry name" value="Oxid_FAD_bind_N"/>
</dbReference>
<dbReference type="GO" id="GO:0020037">
    <property type="term" value="F:heme binding"/>
    <property type="evidence" value="ECO:0007669"/>
    <property type="project" value="InterPro"/>
</dbReference>
<name>A0AAN6BN07_ASPLE</name>
<dbReference type="Gene3D" id="3.40.462.20">
    <property type="match status" value="1"/>
</dbReference>
<feature type="binding site" description="axial binding residue" evidence="7">
    <location>
        <position position="978"/>
    </location>
    <ligand>
        <name>heme</name>
        <dbReference type="ChEBI" id="CHEBI:30413"/>
    </ligand>
    <ligandPart>
        <name>Fe</name>
        <dbReference type="ChEBI" id="CHEBI:18248"/>
    </ligandPart>
</feature>
<dbReference type="InterPro" id="IPR016167">
    <property type="entry name" value="FAD-bd_PCMH_sub1"/>
</dbReference>
<dbReference type="PANTHER" id="PTHR42973:SF7">
    <property type="entry name" value="FAD-BINDING PCMH-TYPE DOMAIN-CONTAINING PROTEIN"/>
    <property type="match status" value="1"/>
</dbReference>
<evidence type="ECO:0000313" key="10">
    <source>
        <dbReference type="Proteomes" id="UP000649114"/>
    </source>
</evidence>
<dbReference type="PROSITE" id="PS51387">
    <property type="entry name" value="FAD_PCMH"/>
    <property type="match status" value="1"/>
</dbReference>
<evidence type="ECO:0000256" key="7">
    <source>
        <dbReference type="PIRSR" id="PIRSR602401-1"/>
    </source>
</evidence>
<evidence type="ECO:0000259" key="8">
    <source>
        <dbReference type="PROSITE" id="PS51387"/>
    </source>
</evidence>
<accession>A0AAN6BN07</accession>
<dbReference type="InterPro" id="IPR017972">
    <property type="entry name" value="Cyt_P450_CS"/>
</dbReference>
<dbReference type="InterPro" id="IPR001128">
    <property type="entry name" value="Cyt_P450"/>
</dbReference>
<dbReference type="Pfam" id="PF01565">
    <property type="entry name" value="FAD_binding_4"/>
    <property type="match status" value="1"/>
</dbReference>
<evidence type="ECO:0000256" key="1">
    <source>
        <dbReference type="ARBA" id="ARBA00005466"/>
    </source>
</evidence>
<dbReference type="GO" id="GO:0071949">
    <property type="term" value="F:FAD binding"/>
    <property type="evidence" value="ECO:0007669"/>
    <property type="project" value="InterPro"/>
</dbReference>
<dbReference type="Pfam" id="PF00067">
    <property type="entry name" value="p450"/>
    <property type="match status" value="1"/>
</dbReference>
<sequence length="1532" mass="170956">MEVASLVLAVAGTLDLCLKYGKSLVMLCREQRNLESDLEEISLTFEGLWIKTEIQLQSVKALWTTLPPALQAHYGDVLSHLQIKITGAFKTYERVTAFVNAAYRIQRRVRAVYLKRHLQQIVLDLEEWQKRFDPSWYLITRIANPLVDQQLGSSVSSRDPSMRRLKMMRKAIQACHSGHDIEQGSVFKNAGVIADILLDRICYKAGAVGIDGRKNVRDLARLLLHVEPDTFSLLKCSGVVELGEEGNTQFQYIFEIPEGLSTPKTLRSLLREMIRCSLSQRFQLAKHLARSVMFLHATGFVHKNIRPETMIVFANTTGSMRQSFLIGFESIRKEGGSTERIGDLEWERNLYRHPMRQGLFPEDVFTMEHDIYSLGVCLLEVGMWSSFALNEGDAVTPCGELEISNALADNDPRRRGFAVKDRLVQLSKERLPSLVGDRTEENSFQPSELRDDDGIIVGVRRSALKNLVSRRRPTLYAPNKRNGPESDHDYKYAEYAMAKGPSGTEFGRLSSKQKMDSAQPTKLDFLAVPATPFSIGVLASVLVLVAVLIGPKVVIDTILNGYLSLVHRIPAANGKKYMSGPAYTFPNGQMVDKFLAARKRSWEWEEKYGKTYRIWAASIPEVVITDPKDVEALYQQSTDHNKAPQANAGWLLTQLLGSGLGLINGTRWTTLRKTLDPMFSHRTALRYFRDSLDAGAQDYVAGIHRFAKADGQMQNADGKGMVINATQALQRYPFFEVASMFYGKMSEGEQERLWDLGRRYSEVFAAVVSGGIHRSKLTRYLNTKAWNNARDYQKAWLDFNREIYAARKITAPDTPIVVLTEAAERGELTPNEVTDTIAESTFANLDIVTHVISSCIILLADSPEVQNDLVQEMEKNKADREDYITRKDTLLHYCLLESLRLRPVLTFTFPENPPREKILGNFVIPKDTTVIVDAFAINIRNPFWGPDNRAYRPSRFAGIKQSQLRYNLATFGYGPRKCLGQHIADKIIKAVVYHMFSKYRVSLQPMQAVEGDFKVDKTSWVSLKWSDEEWRFIRNTAPDVCWGRRRVNSVSTSTAPKPNFVGVTMASNLKSDLLNCLSGSNVIVDGDEAWSDAIKRWTGYLAKFPAAVVQVTSEEDVIATVSYAVQNQRPFVVRGGGHSNGFSTIDSPGIIIDLSRMRKVAVDVERQVVVAQGGATMGDGVKAASSVGMAVATGTCNEVGLIGAALGGGIGRFLGHFGYAADTVLSMRVVVVDQSGVARAVEASPEVNSDLSWGLRGSGHLFGVVVEATFRAYPWTHDTWHSCLVFAPNDAGLVAEAVNKVHYQGGMQGRLVFCAPTKQPIVLLQMWYMGSHEEAASKFQPLLDLPSMTDHPLNFVGRRIPYPNLNDSSDRICGYGGRKNLAAFGLKNLSAGSCMAALNVYMDFITQHPEAAQTHILTEFYSMDVARELDQDGQETSIPGEFRREVKYWVMPLAWYDDPALDNACVGLNKAIREAFLTQPDGTRATGVGYVNMPFEDDTATSVFGEGERLERLRKLKLTWDPLGVVQGIVKL</sequence>